<dbReference type="GO" id="GO:0005507">
    <property type="term" value="F:copper ion binding"/>
    <property type="evidence" value="ECO:0007669"/>
    <property type="project" value="InterPro"/>
</dbReference>
<accession>A0A9P8XXL9</accession>
<feature type="region of interest" description="Disordered" evidence="6">
    <location>
        <begin position="551"/>
        <end position="585"/>
    </location>
</feature>
<feature type="region of interest" description="Disordered" evidence="6">
    <location>
        <begin position="659"/>
        <end position="750"/>
    </location>
</feature>
<dbReference type="Pfam" id="PF00394">
    <property type="entry name" value="Cu-oxidase"/>
    <property type="match status" value="1"/>
</dbReference>
<feature type="signal peptide" evidence="8">
    <location>
        <begin position="1"/>
        <end position="26"/>
    </location>
</feature>
<feature type="compositionally biased region" description="Low complexity" evidence="6">
    <location>
        <begin position="551"/>
        <end position="568"/>
    </location>
</feature>
<dbReference type="PANTHER" id="PTHR11709:SF361">
    <property type="entry name" value="IRON TRANSPORT MULTICOPPER OXIDASE FET3"/>
    <property type="match status" value="1"/>
</dbReference>
<proteinExistence type="inferred from homology"/>
<feature type="chain" id="PRO_5040348657" evidence="8">
    <location>
        <begin position="27"/>
        <end position="750"/>
    </location>
</feature>
<feature type="domain" description="Plastocyanin-like" evidence="10">
    <location>
        <begin position="394"/>
        <end position="540"/>
    </location>
</feature>
<comment type="caution">
    <text evidence="12">The sequence shown here is derived from an EMBL/GenBank/DDBJ whole genome shotgun (WGS) entry which is preliminary data.</text>
</comment>
<evidence type="ECO:0000259" key="11">
    <source>
        <dbReference type="Pfam" id="PF07732"/>
    </source>
</evidence>
<dbReference type="CDD" id="cd13851">
    <property type="entry name" value="CuRO_1_Fet3p"/>
    <property type="match status" value="1"/>
</dbReference>
<sequence>MVAPSLTRLLTLGGSALSLLSWTSQAATVRYDFDIGWVTADPTGEFPRQTIGINGAWPIPPIRAAVGDRVVIHVKNSLGNETTSLHFHGLFMNGTTHMDGPVGVSQCPIAPGGTLTYDFHVTQPGTYWYHSHSRGQYPDGLRGPFIVTDPDIPFAYDDEVVLTLSDWYHEQMATTLIPRFMSKKNPTGAEPVPDAALMNDAASGEVGVRVEPGKTYLVRMVNMGAFASQYVWIEGHEVEIVELDGVYTEPARAEMLYLSAGQRCSFLLRTRKGDVGENFAIVGSMDTTLFDAMPASLNPNVTGHLVYSPAHPLPAASPVSSFTPIDDFTLTPYDRMPLLPPPTRPEHDIELVVKMDNLRDGRNYAFFNNITYTPPKVPTLYTALSAPEDLVRDRRIYGGYTNTFVLEGPRGEPSQKSARHGRDVAAAAAAGGDTVQIVLRNEDDGRHPFHLHGHTFQVLYRSSGEEEDDEDEGEAQTGRAKAWKESEFPAIPVRRDTVVVWGNGEVVLRFRADNPGVWLFHCHIEWHVDSGLIATLVESPLEIRRQLGSLDVSSSSPSSLLAHTSSSLDGESAEDTLQSTTTSSKIPQDHLDACAASGMLARGNAAGNVDDFLNLDGEARQPGPLPDGFTPKGYVALLISTLSGIIGLVTITWYGLAPVDGGRGGDDESRAGTRRRRGPPSSHRGGGGGDNGDAVVGRASEDSVDSVDTVGDDDEGVLADSEGGGGGEQQPLLARSAGDDGHGLGVRRVR</sequence>
<evidence type="ECO:0000313" key="13">
    <source>
        <dbReference type="Proteomes" id="UP000756346"/>
    </source>
</evidence>
<feature type="region of interest" description="Disordered" evidence="6">
    <location>
        <begin position="462"/>
        <end position="481"/>
    </location>
</feature>
<dbReference type="Gene3D" id="2.60.40.420">
    <property type="entry name" value="Cupredoxins - blue copper proteins"/>
    <property type="match status" value="3"/>
</dbReference>
<dbReference type="Pfam" id="PF07731">
    <property type="entry name" value="Cu-oxidase_2"/>
    <property type="match status" value="1"/>
</dbReference>
<dbReference type="InterPro" id="IPR011706">
    <property type="entry name" value="Cu-oxidase_C"/>
</dbReference>
<keyword evidence="7" id="KW-1133">Transmembrane helix</keyword>
<keyword evidence="4" id="KW-0560">Oxidoreductase</keyword>
<keyword evidence="7" id="KW-0812">Transmembrane</keyword>
<comment type="similarity">
    <text evidence="1">Belongs to the multicopper oxidase family.</text>
</comment>
<dbReference type="GO" id="GO:0004322">
    <property type="term" value="F:ferroxidase activity"/>
    <property type="evidence" value="ECO:0007669"/>
    <property type="project" value="TreeGrafter"/>
</dbReference>
<evidence type="ECO:0000256" key="6">
    <source>
        <dbReference type="SAM" id="MobiDB-lite"/>
    </source>
</evidence>
<name>A0A9P8XXL9_9PEZI</name>
<dbReference type="InterPro" id="IPR002355">
    <property type="entry name" value="Cu_oxidase_Cu_BS"/>
</dbReference>
<dbReference type="GO" id="GO:0010106">
    <property type="term" value="P:cellular response to iron ion starvation"/>
    <property type="evidence" value="ECO:0007669"/>
    <property type="project" value="TreeGrafter"/>
</dbReference>
<keyword evidence="2" id="KW-0479">Metal-binding</keyword>
<organism evidence="12 13">
    <name type="scientific">Microdochium trichocladiopsis</name>
    <dbReference type="NCBI Taxonomy" id="1682393"/>
    <lineage>
        <taxon>Eukaryota</taxon>
        <taxon>Fungi</taxon>
        <taxon>Dikarya</taxon>
        <taxon>Ascomycota</taxon>
        <taxon>Pezizomycotina</taxon>
        <taxon>Sordariomycetes</taxon>
        <taxon>Xylariomycetidae</taxon>
        <taxon>Xylariales</taxon>
        <taxon>Microdochiaceae</taxon>
        <taxon>Microdochium</taxon>
    </lineage>
</organism>
<dbReference type="GO" id="GO:0033573">
    <property type="term" value="C:high-affinity iron permease complex"/>
    <property type="evidence" value="ECO:0007669"/>
    <property type="project" value="TreeGrafter"/>
</dbReference>
<feature type="compositionally biased region" description="Acidic residues" evidence="6">
    <location>
        <begin position="702"/>
        <end position="717"/>
    </location>
</feature>
<feature type="domain" description="Plastocyanin-like" evidence="11">
    <location>
        <begin position="35"/>
        <end position="150"/>
    </location>
</feature>
<evidence type="ECO:0000256" key="7">
    <source>
        <dbReference type="SAM" id="Phobius"/>
    </source>
</evidence>
<dbReference type="OrthoDB" id="2121828at2759"/>
<feature type="transmembrane region" description="Helical" evidence="7">
    <location>
        <begin position="634"/>
        <end position="656"/>
    </location>
</feature>
<evidence type="ECO:0000313" key="12">
    <source>
        <dbReference type="EMBL" id="KAH7024677.1"/>
    </source>
</evidence>
<feature type="compositionally biased region" description="Acidic residues" evidence="6">
    <location>
        <begin position="465"/>
        <end position="474"/>
    </location>
</feature>
<evidence type="ECO:0000256" key="8">
    <source>
        <dbReference type="SAM" id="SignalP"/>
    </source>
</evidence>
<dbReference type="CDD" id="cd13899">
    <property type="entry name" value="CuRO_3_Fet3p"/>
    <property type="match status" value="1"/>
</dbReference>
<dbReference type="PANTHER" id="PTHR11709">
    <property type="entry name" value="MULTI-COPPER OXIDASE"/>
    <property type="match status" value="1"/>
</dbReference>
<protein>
    <submittedName>
        <fullName evidence="12">Cupredoxin</fullName>
    </submittedName>
</protein>
<dbReference type="GO" id="GO:0033215">
    <property type="term" value="P:reductive iron assimilation"/>
    <property type="evidence" value="ECO:0007669"/>
    <property type="project" value="TreeGrafter"/>
</dbReference>
<keyword evidence="3 8" id="KW-0732">Signal</keyword>
<keyword evidence="13" id="KW-1185">Reference proteome</keyword>
<keyword evidence="7" id="KW-0472">Membrane</keyword>
<dbReference type="AlphaFoldDB" id="A0A9P8XXL9"/>
<dbReference type="InterPro" id="IPR045087">
    <property type="entry name" value="Cu-oxidase_fam"/>
</dbReference>
<feature type="compositionally biased region" description="Polar residues" evidence="6">
    <location>
        <begin position="575"/>
        <end position="585"/>
    </location>
</feature>
<dbReference type="InterPro" id="IPR001117">
    <property type="entry name" value="Cu-oxidase_2nd"/>
</dbReference>
<evidence type="ECO:0000256" key="2">
    <source>
        <dbReference type="ARBA" id="ARBA00022723"/>
    </source>
</evidence>
<evidence type="ECO:0000259" key="9">
    <source>
        <dbReference type="Pfam" id="PF00394"/>
    </source>
</evidence>
<dbReference type="EMBL" id="JAGTJQ010000009">
    <property type="protein sequence ID" value="KAH7024677.1"/>
    <property type="molecule type" value="Genomic_DNA"/>
</dbReference>
<keyword evidence="5" id="KW-0186">Copper</keyword>
<dbReference type="InterPro" id="IPR044130">
    <property type="entry name" value="CuRO_2_Fet3-like"/>
</dbReference>
<dbReference type="GeneID" id="70186708"/>
<dbReference type="PROSITE" id="PS00080">
    <property type="entry name" value="MULTICOPPER_OXIDASE2"/>
    <property type="match status" value="1"/>
</dbReference>
<feature type="domain" description="Plastocyanin-like" evidence="9">
    <location>
        <begin position="159"/>
        <end position="309"/>
    </location>
</feature>
<dbReference type="InterPro" id="IPR011707">
    <property type="entry name" value="Cu-oxidase-like_N"/>
</dbReference>
<dbReference type="PROSITE" id="PS00079">
    <property type="entry name" value="MULTICOPPER_OXIDASE1"/>
    <property type="match status" value="2"/>
</dbReference>
<reference evidence="12" key="1">
    <citation type="journal article" date="2021" name="Nat. Commun.">
        <title>Genetic determinants of endophytism in the Arabidopsis root mycobiome.</title>
        <authorList>
            <person name="Mesny F."/>
            <person name="Miyauchi S."/>
            <person name="Thiergart T."/>
            <person name="Pickel B."/>
            <person name="Atanasova L."/>
            <person name="Karlsson M."/>
            <person name="Huettel B."/>
            <person name="Barry K.W."/>
            <person name="Haridas S."/>
            <person name="Chen C."/>
            <person name="Bauer D."/>
            <person name="Andreopoulos W."/>
            <person name="Pangilinan J."/>
            <person name="LaButti K."/>
            <person name="Riley R."/>
            <person name="Lipzen A."/>
            <person name="Clum A."/>
            <person name="Drula E."/>
            <person name="Henrissat B."/>
            <person name="Kohler A."/>
            <person name="Grigoriev I.V."/>
            <person name="Martin F.M."/>
            <person name="Hacquard S."/>
        </authorList>
    </citation>
    <scope>NUCLEOTIDE SEQUENCE</scope>
    <source>
        <strain evidence="12">MPI-CAGE-CH-0230</strain>
    </source>
</reference>
<dbReference type="InterPro" id="IPR033138">
    <property type="entry name" value="Cu_oxidase_CS"/>
</dbReference>
<dbReference type="Pfam" id="PF07732">
    <property type="entry name" value="Cu-oxidase_3"/>
    <property type="match status" value="1"/>
</dbReference>
<dbReference type="InterPro" id="IPR008972">
    <property type="entry name" value="Cupredoxin"/>
</dbReference>
<gene>
    <name evidence="12" type="ORF">B0I36DRAFT_352890</name>
</gene>
<dbReference type="SUPFAM" id="SSF49503">
    <property type="entry name" value="Cupredoxins"/>
    <property type="match status" value="3"/>
</dbReference>
<dbReference type="RefSeq" id="XP_046008225.1">
    <property type="nucleotide sequence ID" value="XM_046157162.1"/>
</dbReference>
<evidence type="ECO:0000256" key="5">
    <source>
        <dbReference type="ARBA" id="ARBA00023008"/>
    </source>
</evidence>
<dbReference type="Proteomes" id="UP000756346">
    <property type="component" value="Unassembled WGS sequence"/>
</dbReference>
<evidence type="ECO:0000259" key="10">
    <source>
        <dbReference type="Pfam" id="PF07731"/>
    </source>
</evidence>
<evidence type="ECO:0000256" key="4">
    <source>
        <dbReference type="ARBA" id="ARBA00023002"/>
    </source>
</evidence>
<evidence type="ECO:0000256" key="3">
    <source>
        <dbReference type="ARBA" id="ARBA00022729"/>
    </source>
</evidence>
<dbReference type="CDD" id="cd13877">
    <property type="entry name" value="CuRO_2_Fet3p_like"/>
    <property type="match status" value="1"/>
</dbReference>
<evidence type="ECO:0000256" key="1">
    <source>
        <dbReference type="ARBA" id="ARBA00010609"/>
    </source>
</evidence>